<organism evidence="2 3">
    <name type="scientific">Bacillus cereus (strain ATCC 10987 / NRS 248)</name>
    <dbReference type="NCBI Taxonomy" id="222523"/>
    <lineage>
        <taxon>Bacteria</taxon>
        <taxon>Bacillati</taxon>
        <taxon>Bacillota</taxon>
        <taxon>Bacilli</taxon>
        <taxon>Bacillales</taxon>
        <taxon>Bacillaceae</taxon>
        <taxon>Bacillus</taxon>
        <taxon>Bacillus cereus group</taxon>
    </lineage>
</organism>
<dbReference type="Proteomes" id="UP000002527">
    <property type="component" value="Chromosome"/>
</dbReference>
<evidence type="ECO:0000313" key="2">
    <source>
        <dbReference type="EMBL" id="AAS41520.1"/>
    </source>
</evidence>
<evidence type="ECO:0000313" key="3">
    <source>
        <dbReference type="Proteomes" id="UP000002527"/>
    </source>
</evidence>
<name>Q737P2_BACC1</name>
<dbReference type="HOGENOM" id="CLU_3229136_0_0_9"/>
<dbReference type="KEGG" id="bca:BCE_2605"/>
<accession>Q737P2</accession>
<keyword evidence="1" id="KW-0812">Transmembrane</keyword>
<keyword evidence="1" id="KW-1133">Transmembrane helix</keyword>
<feature type="transmembrane region" description="Helical" evidence="1">
    <location>
        <begin position="12"/>
        <end position="36"/>
    </location>
</feature>
<keyword evidence="1" id="KW-0472">Membrane</keyword>
<evidence type="ECO:0000256" key="1">
    <source>
        <dbReference type="SAM" id="Phobius"/>
    </source>
</evidence>
<dbReference type="EMBL" id="AE017194">
    <property type="protein sequence ID" value="AAS41520.1"/>
    <property type="molecule type" value="Genomic_DNA"/>
</dbReference>
<dbReference type="AlphaFoldDB" id="Q737P2"/>
<protein>
    <submittedName>
        <fullName evidence="2">Uncharacterized protein</fullName>
    </submittedName>
</protein>
<proteinExistence type="predicted"/>
<gene>
    <name evidence="2" type="ordered locus">BCE_2605</name>
</gene>
<sequence>MVFALSLCTNSILSFSMYILSKMFHIMYIKGGVIWMKKREMKN</sequence>
<reference evidence="2 3" key="1">
    <citation type="journal article" date="2004" name="Nucleic Acids Res.">
        <title>The genome sequence of Bacillus cereus ATCC 10987 reveals metabolic adaptations and a large plasmid related to Bacillus anthracis pXO1.</title>
        <authorList>
            <person name="Rasko D.A."/>
            <person name="Ravel J."/>
            <person name="Okstad O.A."/>
            <person name="Helgason E."/>
            <person name="Cer R.Z."/>
            <person name="Jiang L."/>
            <person name="Shores K.A."/>
            <person name="Fouts D.E."/>
            <person name="Tourasse N.J."/>
            <person name="Angiuoli S.V."/>
            <person name="Kolonay J."/>
            <person name="Nelson W.C."/>
            <person name="Kolsto A.-B."/>
            <person name="Fraser C.M."/>
            <person name="Read T.D."/>
        </authorList>
    </citation>
    <scope>NUCLEOTIDE SEQUENCE [LARGE SCALE GENOMIC DNA]</scope>
    <source>
        <strain evidence="3">ATCC 10987 / NRS 248</strain>
    </source>
</reference>